<feature type="compositionally biased region" description="Low complexity" evidence="1">
    <location>
        <begin position="501"/>
        <end position="514"/>
    </location>
</feature>
<evidence type="ECO:0000313" key="2">
    <source>
        <dbReference type="EMBL" id="EAS04524.1"/>
    </source>
</evidence>
<dbReference type="KEGG" id="tet:TTHERM_00237390"/>
<dbReference type="CDD" id="cd10527">
    <property type="entry name" value="SET_LSMT"/>
    <property type="match status" value="1"/>
</dbReference>
<dbReference type="OMA" id="KYDHAHL"/>
<dbReference type="InterPro" id="IPR046341">
    <property type="entry name" value="SET_dom_sf"/>
</dbReference>
<dbReference type="PANTHER" id="PTHR13271">
    <property type="entry name" value="UNCHARACTERIZED PUTATIVE METHYLTRANSFERASE"/>
    <property type="match status" value="1"/>
</dbReference>
<evidence type="ECO:0000256" key="1">
    <source>
        <dbReference type="SAM" id="MobiDB-lite"/>
    </source>
</evidence>
<name>I7LXF2_TETTS</name>
<dbReference type="HOGENOM" id="CLU_392062_0_0_1"/>
<feature type="compositionally biased region" description="Basic and acidic residues" evidence="1">
    <location>
        <begin position="520"/>
        <end position="546"/>
    </location>
</feature>
<reference evidence="3" key="1">
    <citation type="journal article" date="2006" name="PLoS Biol.">
        <title>Macronuclear genome sequence of the ciliate Tetrahymena thermophila, a model eukaryote.</title>
        <authorList>
            <person name="Eisen J.A."/>
            <person name="Coyne R.S."/>
            <person name="Wu M."/>
            <person name="Wu D."/>
            <person name="Thiagarajan M."/>
            <person name="Wortman J.R."/>
            <person name="Badger J.H."/>
            <person name="Ren Q."/>
            <person name="Amedeo P."/>
            <person name="Jones K.M."/>
            <person name="Tallon L.J."/>
            <person name="Delcher A.L."/>
            <person name="Salzberg S.L."/>
            <person name="Silva J.C."/>
            <person name="Haas B.J."/>
            <person name="Majoros W.H."/>
            <person name="Farzad M."/>
            <person name="Carlton J.M."/>
            <person name="Smith R.K. Jr."/>
            <person name="Garg J."/>
            <person name="Pearlman R.E."/>
            <person name="Karrer K.M."/>
            <person name="Sun L."/>
            <person name="Manning G."/>
            <person name="Elde N.C."/>
            <person name="Turkewitz A.P."/>
            <person name="Asai D.J."/>
            <person name="Wilkes D.E."/>
            <person name="Wang Y."/>
            <person name="Cai H."/>
            <person name="Collins K."/>
            <person name="Stewart B.A."/>
            <person name="Lee S.R."/>
            <person name="Wilamowska K."/>
            <person name="Weinberg Z."/>
            <person name="Ruzzo W.L."/>
            <person name="Wloga D."/>
            <person name="Gaertig J."/>
            <person name="Frankel J."/>
            <person name="Tsao C.-C."/>
            <person name="Gorovsky M.A."/>
            <person name="Keeling P.J."/>
            <person name="Waller R.F."/>
            <person name="Patron N.J."/>
            <person name="Cherry J.M."/>
            <person name="Stover N.A."/>
            <person name="Krieger C.J."/>
            <person name="del Toro C."/>
            <person name="Ryder H.F."/>
            <person name="Williamson S.C."/>
            <person name="Barbeau R.A."/>
            <person name="Hamilton E.P."/>
            <person name="Orias E."/>
        </authorList>
    </citation>
    <scope>NUCLEOTIDE SEQUENCE [LARGE SCALE GENOMIC DNA]</scope>
    <source>
        <strain evidence="3">SB210</strain>
    </source>
</reference>
<dbReference type="InParanoid" id="I7LXF2"/>
<feature type="region of interest" description="Disordered" evidence="1">
    <location>
        <begin position="501"/>
        <end position="572"/>
    </location>
</feature>
<gene>
    <name evidence="2" type="ORF">TTHERM_00237390</name>
</gene>
<proteinExistence type="predicted"/>
<organism evidence="2 3">
    <name type="scientific">Tetrahymena thermophila (strain SB210)</name>
    <dbReference type="NCBI Taxonomy" id="312017"/>
    <lineage>
        <taxon>Eukaryota</taxon>
        <taxon>Sar</taxon>
        <taxon>Alveolata</taxon>
        <taxon>Ciliophora</taxon>
        <taxon>Intramacronucleata</taxon>
        <taxon>Oligohymenophorea</taxon>
        <taxon>Hymenostomatida</taxon>
        <taxon>Tetrahymenina</taxon>
        <taxon>Tetrahymenidae</taxon>
        <taxon>Tetrahymena</taxon>
    </lineage>
</organism>
<dbReference type="EMBL" id="GG662443">
    <property type="protein sequence ID" value="EAS04524.1"/>
    <property type="molecule type" value="Genomic_DNA"/>
</dbReference>
<dbReference type="GeneID" id="7833693"/>
<dbReference type="Gene3D" id="3.90.1410.10">
    <property type="entry name" value="set domain protein methyltransferase, domain 1"/>
    <property type="match status" value="1"/>
</dbReference>
<dbReference type="Proteomes" id="UP000009168">
    <property type="component" value="Unassembled WGS sequence"/>
</dbReference>
<dbReference type="OrthoDB" id="341421at2759"/>
<feature type="compositionally biased region" description="Polar residues" evidence="1">
    <location>
        <begin position="448"/>
        <end position="483"/>
    </location>
</feature>
<dbReference type="RefSeq" id="XP_001024769.1">
    <property type="nucleotide sequence ID" value="XM_001024769.1"/>
</dbReference>
<feature type="compositionally biased region" description="Basic and acidic residues" evidence="1">
    <location>
        <begin position="436"/>
        <end position="447"/>
    </location>
</feature>
<feature type="region of interest" description="Disordered" evidence="1">
    <location>
        <begin position="436"/>
        <end position="488"/>
    </location>
</feature>
<dbReference type="SUPFAM" id="SSF82199">
    <property type="entry name" value="SET domain"/>
    <property type="match status" value="1"/>
</dbReference>
<feature type="compositionally biased region" description="Basic and acidic residues" evidence="1">
    <location>
        <begin position="559"/>
        <end position="572"/>
    </location>
</feature>
<dbReference type="eggNOG" id="ENOG502SNK2">
    <property type="taxonomic scope" value="Eukaryota"/>
</dbReference>
<protein>
    <recommendedName>
        <fullName evidence="4">SET domain protein</fullName>
    </recommendedName>
</protein>
<evidence type="ECO:0000313" key="3">
    <source>
        <dbReference type="Proteomes" id="UP000009168"/>
    </source>
</evidence>
<dbReference type="AlphaFoldDB" id="I7LXF2"/>
<sequence>MEHFKRRVEKYQSTTNGEHRYGIGKYFLKKKKVYLEDKFSKPLDTRPIMQEYLEKCKEEGLEINKLEFGLFTAKNGFQYEGFRATEEINPSDILIKVPRKLILNTRTCMFSDIQKVVKENLNFFTAKKGGLVEDHIMLVYLLRQYQLGKASPWYHLISNLSRYIDTVDFWEDEEYKYLDDPIFRERIRLQRNYFNYIAKNLREILPKYPDLFEEQTYSEENIRWIYIHIWSRSFGGSMDYISMVPIVEMMNHENTNMFFRIHKEGSEIEQVQITEEERLNQTSTENESYMSEDNIMVNEYDFEEFEEMKNQADQKMIKIDQNNPKLRDIRRQCLELEQIILNDFNLGDDVTIFFAGKIIEKIRKIELSALQPKKKTNKVQEEISRLNQLCSFFKELLKTYHKQTIKENEVINTSQKKIFEKDAKEAEQAIQQIKKQSQEFEQAKNDQESNQNQEEIVETTQQNNTECQSKQEEQINTTEGSNQKIKEDSINDKQIQNEIQENNQQESQNEGQEQQVDEISGEKEEQIDKQNEMNEQNKEESCEKDCNQTSSEDEEEEEKENKKEEKEEKKQIVVQEKEQVVEQSLNELKLEYTDNPDDWKQIQYDNFLLMADSRDRFEKGSQVYFCYNRLTNRSMLSKYGMALEYNKYEFVHLRYKYIQDIVEYAPYALSYIKYFELNTHKRFSIPHQRFNSKIISFAKAMMWDLETQSVEAIFNPTVNITLEIKGLEKVNQIYKSYLDSRMYSMDENESMLTKDNMNGHLYFATIYRLERQRIIKNQQNLVNILIYTLKQMLEQGEMGRQFFNTPTPYDEDPQDPEFFHRNRYILRKYIRLFPEQNKQF</sequence>
<accession>I7LXF2</accession>
<dbReference type="GO" id="GO:0016279">
    <property type="term" value="F:protein-lysine N-methyltransferase activity"/>
    <property type="evidence" value="ECO:0007669"/>
    <property type="project" value="TreeGrafter"/>
</dbReference>
<evidence type="ECO:0008006" key="4">
    <source>
        <dbReference type="Google" id="ProtNLM"/>
    </source>
</evidence>
<dbReference type="InterPro" id="IPR050600">
    <property type="entry name" value="SETD3_SETD6_MTase"/>
</dbReference>
<dbReference type="PANTHER" id="PTHR13271:SF34">
    <property type="entry name" value="N-LYSINE METHYLTRANSFERASE SETD6"/>
    <property type="match status" value="1"/>
</dbReference>
<keyword evidence="3" id="KW-1185">Reference proteome</keyword>
<dbReference type="GO" id="GO:0005634">
    <property type="term" value="C:nucleus"/>
    <property type="evidence" value="ECO:0007669"/>
    <property type="project" value="TreeGrafter"/>
</dbReference>